<dbReference type="STRING" id="1391654.AKJ09_03302"/>
<evidence type="ECO:0000256" key="1">
    <source>
        <dbReference type="ARBA" id="ARBA00007689"/>
    </source>
</evidence>
<evidence type="ECO:0000313" key="3">
    <source>
        <dbReference type="EMBL" id="AKU96638.1"/>
    </source>
</evidence>
<protein>
    <submittedName>
        <fullName evidence="3">PhnB protein</fullName>
    </submittedName>
</protein>
<dbReference type="InterPro" id="IPR005545">
    <property type="entry name" value="YCII"/>
</dbReference>
<keyword evidence="4" id="KW-1185">Reference proteome</keyword>
<dbReference type="RefSeq" id="WP_146647892.1">
    <property type="nucleotide sequence ID" value="NZ_CP012333.1"/>
</dbReference>
<gene>
    <name evidence="3" type="ORF">AKJ09_03302</name>
</gene>
<dbReference type="OrthoDB" id="9795306at2"/>
<dbReference type="Gene3D" id="3.30.70.1060">
    <property type="entry name" value="Dimeric alpha+beta barrel"/>
    <property type="match status" value="1"/>
</dbReference>
<feature type="domain" description="YCII-related" evidence="2">
    <location>
        <begin position="2"/>
        <end position="96"/>
    </location>
</feature>
<evidence type="ECO:0000259" key="2">
    <source>
        <dbReference type="Pfam" id="PF03795"/>
    </source>
</evidence>
<accession>A0A0K1PSX2</accession>
<dbReference type="Proteomes" id="UP000064967">
    <property type="component" value="Chromosome"/>
</dbReference>
<organism evidence="3 4">
    <name type="scientific">Labilithrix luteola</name>
    <dbReference type="NCBI Taxonomy" id="1391654"/>
    <lineage>
        <taxon>Bacteria</taxon>
        <taxon>Pseudomonadati</taxon>
        <taxon>Myxococcota</taxon>
        <taxon>Polyangia</taxon>
        <taxon>Polyangiales</taxon>
        <taxon>Labilitrichaceae</taxon>
        <taxon>Labilithrix</taxon>
    </lineage>
</organism>
<dbReference type="PANTHER" id="PTHR35174">
    <property type="entry name" value="BLL7171 PROTEIN-RELATED"/>
    <property type="match status" value="1"/>
</dbReference>
<dbReference type="Pfam" id="PF03795">
    <property type="entry name" value="YCII"/>
    <property type="match status" value="1"/>
</dbReference>
<comment type="similarity">
    <text evidence="1">Belongs to the YciI family.</text>
</comment>
<dbReference type="EMBL" id="CP012333">
    <property type="protein sequence ID" value="AKU96638.1"/>
    <property type="molecule type" value="Genomic_DNA"/>
</dbReference>
<dbReference type="SUPFAM" id="SSF54909">
    <property type="entry name" value="Dimeric alpha+beta barrel"/>
    <property type="match status" value="1"/>
</dbReference>
<proteinExistence type="inferred from homology"/>
<name>A0A0K1PSX2_9BACT</name>
<evidence type="ECO:0000313" key="4">
    <source>
        <dbReference type="Proteomes" id="UP000064967"/>
    </source>
</evidence>
<dbReference type="AlphaFoldDB" id="A0A0K1PSX2"/>
<reference evidence="3 4" key="1">
    <citation type="submission" date="2015-08" db="EMBL/GenBank/DDBJ databases">
        <authorList>
            <person name="Babu N.S."/>
            <person name="Beckwith C.J."/>
            <person name="Beseler K.G."/>
            <person name="Brison A."/>
            <person name="Carone J.V."/>
            <person name="Caskin T.P."/>
            <person name="Diamond M."/>
            <person name="Durham M.E."/>
            <person name="Foxe J.M."/>
            <person name="Go M."/>
            <person name="Henderson B.A."/>
            <person name="Jones I.B."/>
            <person name="McGettigan J.A."/>
            <person name="Micheletti S.J."/>
            <person name="Nasrallah M.E."/>
            <person name="Ortiz D."/>
            <person name="Piller C.R."/>
            <person name="Privatt S.R."/>
            <person name="Schneider S.L."/>
            <person name="Sharp S."/>
            <person name="Smith T.C."/>
            <person name="Stanton J.D."/>
            <person name="Ullery H.E."/>
            <person name="Wilson R.J."/>
            <person name="Serrano M.G."/>
            <person name="Buck G."/>
            <person name="Lee V."/>
            <person name="Wang Y."/>
            <person name="Carvalho R."/>
            <person name="Voegtly L."/>
            <person name="Shi R."/>
            <person name="Duckworth R."/>
            <person name="Johnson A."/>
            <person name="Loviza R."/>
            <person name="Walstead R."/>
            <person name="Shah Z."/>
            <person name="Kiflezghi M."/>
            <person name="Wade K."/>
            <person name="Ball S.L."/>
            <person name="Bradley K.W."/>
            <person name="Asai D.J."/>
            <person name="Bowman C.A."/>
            <person name="Russell D.A."/>
            <person name="Pope W.H."/>
            <person name="Jacobs-Sera D."/>
            <person name="Hendrix R.W."/>
            <person name="Hatfull G.F."/>
        </authorList>
    </citation>
    <scope>NUCLEOTIDE SEQUENCE [LARGE SCALE GENOMIC DNA]</scope>
    <source>
        <strain evidence="3 4">DSM 27648</strain>
    </source>
</reference>
<dbReference type="KEGG" id="llu:AKJ09_03302"/>
<sequence length="126" mass="13595">MRFMMMMMSTEPSESDLPPDPKLGAAIGKFTVEMMKAGVVLMTGGLGPSSMATRIHLEGGVTSAVDGPFPESKELASGFAIIQVKSKEEALEYGRRFMAVHKEALGPSYQGVLEIRPLVGPEDLHR</sequence>
<dbReference type="InterPro" id="IPR011008">
    <property type="entry name" value="Dimeric_a/b-barrel"/>
</dbReference>